<comment type="pathway">
    <text evidence="1">Nucleotide-sugar biosynthesis; UDP-alpha-D-glucuronate biosynthesis; UDP-alpha-D-glucuronate from UDP-alpha-D-glucose: step 1/1.</text>
</comment>
<name>A0ABW2S558_9NOCA</name>
<dbReference type="Proteomes" id="UP001596484">
    <property type="component" value="Unassembled WGS sequence"/>
</dbReference>
<dbReference type="SUPFAM" id="SSF48179">
    <property type="entry name" value="6-phosphogluconate dehydrogenase C-terminal domain-like"/>
    <property type="match status" value="1"/>
</dbReference>
<dbReference type="InterPro" id="IPR017476">
    <property type="entry name" value="UDP-Glc/GDP-Man"/>
</dbReference>
<feature type="transmembrane region" description="Helical" evidence="8">
    <location>
        <begin position="7"/>
        <end position="28"/>
    </location>
</feature>
<protein>
    <recommendedName>
        <fullName evidence="3 7">UDP-glucose 6-dehydrogenase</fullName>
        <ecNumber evidence="3 7">1.1.1.22</ecNumber>
    </recommendedName>
</protein>
<comment type="catalytic activity">
    <reaction evidence="6 7">
        <text>UDP-alpha-D-glucose + 2 NAD(+) + H2O = UDP-alpha-D-glucuronate + 2 NADH + 3 H(+)</text>
        <dbReference type="Rhea" id="RHEA:23596"/>
        <dbReference type="ChEBI" id="CHEBI:15377"/>
        <dbReference type="ChEBI" id="CHEBI:15378"/>
        <dbReference type="ChEBI" id="CHEBI:57540"/>
        <dbReference type="ChEBI" id="CHEBI:57945"/>
        <dbReference type="ChEBI" id="CHEBI:58052"/>
        <dbReference type="ChEBI" id="CHEBI:58885"/>
        <dbReference type="EC" id="1.1.1.22"/>
    </reaction>
</comment>
<keyword evidence="5 7" id="KW-0520">NAD</keyword>
<gene>
    <name evidence="10" type="ORF">ACFQS9_24075</name>
</gene>
<dbReference type="PIRSF" id="PIRSF500134">
    <property type="entry name" value="UDPglc_DH_bac"/>
    <property type="match status" value="1"/>
</dbReference>
<dbReference type="InterPro" id="IPR014026">
    <property type="entry name" value="UDP-Glc/GDP-Man_DH_dimer"/>
</dbReference>
<evidence type="ECO:0000256" key="7">
    <source>
        <dbReference type="PIRNR" id="PIRNR000124"/>
    </source>
</evidence>
<dbReference type="InterPro" id="IPR036291">
    <property type="entry name" value="NAD(P)-bd_dom_sf"/>
</dbReference>
<keyword evidence="11" id="KW-1185">Reference proteome</keyword>
<dbReference type="GO" id="GO:0016491">
    <property type="term" value="F:oxidoreductase activity"/>
    <property type="evidence" value="ECO:0007669"/>
    <property type="project" value="UniProtKB-KW"/>
</dbReference>
<dbReference type="PIRSF" id="PIRSF000124">
    <property type="entry name" value="UDPglc_GDPman_dh"/>
    <property type="match status" value="1"/>
</dbReference>
<organism evidence="10 11">
    <name type="scientific">Rhodococcus daqingensis</name>
    <dbReference type="NCBI Taxonomy" id="2479363"/>
    <lineage>
        <taxon>Bacteria</taxon>
        <taxon>Bacillati</taxon>
        <taxon>Actinomycetota</taxon>
        <taxon>Actinomycetes</taxon>
        <taxon>Mycobacteriales</taxon>
        <taxon>Nocardiaceae</taxon>
        <taxon>Rhodococcus</taxon>
    </lineage>
</organism>
<dbReference type="SUPFAM" id="SSF52413">
    <property type="entry name" value="UDP-glucose/GDP-mannose dehydrogenase C-terminal domain"/>
    <property type="match status" value="1"/>
</dbReference>
<comment type="similarity">
    <text evidence="2 7">Belongs to the UDP-glucose/GDP-mannose dehydrogenase family.</text>
</comment>
<dbReference type="Pfam" id="PF03721">
    <property type="entry name" value="UDPG_MGDP_dh_N"/>
    <property type="match status" value="1"/>
</dbReference>
<evidence type="ECO:0000256" key="5">
    <source>
        <dbReference type="ARBA" id="ARBA00023027"/>
    </source>
</evidence>
<evidence type="ECO:0000256" key="4">
    <source>
        <dbReference type="ARBA" id="ARBA00023002"/>
    </source>
</evidence>
<dbReference type="NCBIfam" id="TIGR03026">
    <property type="entry name" value="NDP-sugDHase"/>
    <property type="match status" value="1"/>
</dbReference>
<evidence type="ECO:0000256" key="1">
    <source>
        <dbReference type="ARBA" id="ARBA00004701"/>
    </source>
</evidence>
<dbReference type="SUPFAM" id="SSF51735">
    <property type="entry name" value="NAD(P)-binding Rossmann-fold domains"/>
    <property type="match status" value="1"/>
</dbReference>
<dbReference type="EMBL" id="JBHTCS010000029">
    <property type="protein sequence ID" value="MFC7450978.1"/>
    <property type="molecule type" value="Genomic_DNA"/>
</dbReference>
<sequence>MNGRERISVAVVGSGYVGTVVAACFASLGHSVVGIENDPAKLAQLRAGRIPFHEPGLEDLLNSCSRDGRLRFTANYDDGVANADVVFLCVGTPILPDGTVDMSAITNAARSVASAIRRAVIVVSKSTITIGGARLIEAVIRDELDRGDGRPAPLGSAVLVHNPEFLREGSAIADFLHPDRVILGGDDPQALERVSELYRPILQQCFAGGIPARRPALMCVDVTTAEMMKYASNAFLAAKVSFINELANVCDLVGADVKVLATGMGLDRRIAPEFLSAGLGWGGSCLGKDLSALIATARDGGYEPSLLTAVVQVNAQQQEVVLRKLGMHFSDLQGRRIGLLGLTFKPDTDDLRDSPAVELARRLLALGAEVIAYDPVATEAPAVTGIAIVGDLYQVADGADAVVLATDWPDFLRLDPAKLRIRMRGNVFVDGRNVFDGGAIESAGLKYVAVGRSAGPQATWDSDFEAPTFDGKPTSRH</sequence>
<dbReference type="PANTHER" id="PTHR43750">
    <property type="entry name" value="UDP-GLUCOSE 6-DEHYDROGENASE TUAD"/>
    <property type="match status" value="1"/>
</dbReference>
<dbReference type="InterPro" id="IPR028357">
    <property type="entry name" value="UDPglc_DH_bac"/>
</dbReference>
<evidence type="ECO:0000313" key="10">
    <source>
        <dbReference type="EMBL" id="MFC7450978.1"/>
    </source>
</evidence>
<dbReference type="RefSeq" id="WP_378409077.1">
    <property type="nucleotide sequence ID" value="NZ_JBHTCS010000029.1"/>
</dbReference>
<dbReference type="InterPro" id="IPR036220">
    <property type="entry name" value="UDP-Glc/GDP-Man_DH_C_sf"/>
</dbReference>
<dbReference type="SMART" id="SM00984">
    <property type="entry name" value="UDPG_MGDP_dh_C"/>
    <property type="match status" value="1"/>
</dbReference>
<dbReference type="InterPro" id="IPR001732">
    <property type="entry name" value="UDP-Glc/GDP-Man_DH_N"/>
</dbReference>
<dbReference type="Gene3D" id="3.40.50.720">
    <property type="entry name" value="NAD(P)-binding Rossmann-like Domain"/>
    <property type="match status" value="2"/>
</dbReference>
<keyword evidence="4 7" id="KW-0560">Oxidoreductase</keyword>
<feature type="domain" description="UDP-glucose/GDP-mannose dehydrogenase C-terminal" evidence="9">
    <location>
        <begin position="338"/>
        <end position="437"/>
    </location>
</feature>
<keyword evidence="8" id="KW-1133">Transmembrane helix</keyword>
<dbReference type="PANTHER" id="PTHR43750:SF3">
    <property type="entry name" value="UDP-GLUCOSE 6-DEHYDROGENASE TUAD"/>
    <property type="match status" value="1"/>
</dbReference>
<evidence type="ECO:0000259" key="9">
    <source>
        <dbReference type="SMART" id="SM00984"/>
    </source>
</evidence>
<dbReference type="EC" id="1.1.1.22" evidence="3 7"/>
<evidence type="ECO:0000256" key="6">
    <source>
        <dbReference type="ARBA" id="ARBA00047473"/>
    </source>
</evidence>
<dbReference type="Pfam" id="PF03720">
    <property type="entry name" value="UDPG_MGDP_dh_C"/>
    <property type="match status" value="1"/>
</dbReference>
<dbReference type="PROSITE" id="PS51257">
    <property type="entry name" value="PROKAR_LIPOPROTEIN"/>
    <property type="match status" value="1"/>
</dbReference>
<reference evidence="11" key="1">
    <citation type="journal article" date="2019" name="Int. J. Syst. Evol. Microbiol.">
        <title>The Global Catalogue of Microorganisms (GCM) 10K type strain sequencing project: providing services to taxonomists for standard genome sequencing and annotation.</title>
        <authorList>
            <consortium name="The Broad Institute Genomics Platform"/>
            <consortium name="The Broad Institute Genome Sequencing Center for Infectious Disease"/>
            <person name="Wu L."/>
            <person name="Ma J."/>
        </authorList>
    </citation>
    <scope>NUCLEOTIDE SEQUENCE [LARGE SCALE GENOMIC DNA]</scope>
    <source>
        <strain evidence="11">ICMP 19430</strain>
    </source>
</reference>
<evidence type="ECO:0000256" key="8">
    <source>
        <dbReference type="SAM" id="Phobius"/>
    </source>
</evidence>
<dbReference type="InterPro" id="IPR014027">
    <property type="entry name" value="UDP-Glc/GDP-Man_DH_C"/>
</dbReference>
<evidence type="ECO:0000256" key="2">
    <source>
        <dbReference type="ARBA" id="ARBA00006601"/>
    </source>
</evidence>
<evidence type="ECO:0000313" key="11">
    <source>
        <dbReference type="Proteomes" id="UP001596484"/>
    </source>
</evidence>
<dbReference type="Gene3D" id="1.20.5.100">
    <property type="entry name" value="Cytochrome c1, transmembrane anchor, C-terminal"/>
    <property type="match status" value="1"/>
</dbReference>
<comment type="caution">
    <text evidence="10">The sequence shown here is derived from an EMBL/GenBank/DDBJ whole genome shotgun (WGS) entry which is preliminary data.</text>
</comment>
<evidence type="ECO:0000256" key="3">
    <source>
        <dbReference type="ARBA" id="ARBA00012954"/>
    </source>
</evidence>
<keyword evidence="8" id="KW-0812">Transmembrane</keyword>
<dbReference type="Pfam" id="PF00984">
    <property type="entry name" value="UDPG_MGDP_dh"/>
    <property type="match status" value="1"/>
</dbReference>
<accession>A0ABW2S558</accession>
<proteinExistence type="inferred from homology"/>
<dbReference type="InterPro" id="IPR008927">
    <property type="entry name" value="6-PGluconate_DH-like_C_sf"/>
</dbReference>
<keyword evidence="8" id="KW-0472">Membrane</keyword>